<gene>
    <name evidence="1" type="ORF">MACH26_20780</name>
</gene>
<dbReference type="EMBL" id="AP027272">
    <property type="protein sequence ID" value="BDX06557.1"/>
    <property type="molecule type" value="Genomic_DNA"/>
</dbReference>
<dbReference type="Proteomes" id="UP001333710">
    <property type="component" value="Chromosome"/>
</dbReference>
<dbReference type="AlphaFoldDB" id="A0AA48KRX1"/>
<dbReference type="KEGG" id="pmaw:MACH26_20780"/>
<evidence type="ECO:0000313" key="1">
    <source>
        <dbReference type="EMBL" id="BDX06557.1"/>
    </source>
</evidence>
<accession>A0AA48KRX1</accession>
<reference evidence="1" key="1">
    <citation type="submission" date="2023-01" db="EMBL/GenBank/DDBJ databases">
        <title>Complete genome sequence of Planctobacterium marinum strain Dej080120_11.</title>
        <authorList>
            <person name="Ueki S."/>
            <person name="Maruyama F."/>
        </authorList>
    </citation>
    <scope>NUCLEOTIDE SEQUENCE</scope>
    <source>
        <strain evidence="1">Dej080120_11</strain>
    </source>
</reference>
<keyword evidence="2" id="KW-1185">Reference proteome</keyword>
<organism evidence="1 2">
    <name type="scientific">Planctobacterium marinum</name>
    <dbReference type="NCBI Taxonomy" id="1631968"/>
    <lineage>
        <taxon>Bacteria</taxon>
        <taxon>Pseudomonadati</taxon>
        <taxon>Pseudomonadota</taxon>
        <taxon>Gammaproteobacteria</taxon>
        <taxon>Alteromonadales</taxon>
        <taxon>Alteromonadaceae</taxon>
        <taxon>Planctobacterium</taxon>
    </lineage>
</organism>
<evidence type="ECO:0000313" key="2">
    <source>
        <dbReference type="Proteomes" id="UP001333710"/>
    </source>
</evidence>
<dbReference type="Pfam" id="PF13665">
    <property type="entry name" value="Tox-PAAR-like"/>
    <property type="match status" value="1"/>
</dbReference>
<evidence type="ECO:0008006" key="3">
    <source>
        <dbReference type="Google" id="ProtNLM"/>
    </source>
</evidence>
<proteinExistence type="predicted"/>
<protein>
    <recommendedName>
        <fullName evidence="3">Tox-PAAR-like domain-containing protein</fullName>
    </recommendedName>
</protein>
<sequence>MFCKTQMFALSLGFPDVCKIITPVGPIPIPLPNFAFSTLAIPTIFNHFITCMPVHNLLTTTALSNGNEVSIPLGGIVSQQFMGSKRNLLGSFRTYFQCMPCTRMLDLSGQNGLLSNIPGLNLSPSQVKVMVLT</sequence>
<name>A0AA48KRX1_9ALTE</name>